<feature type="non-terminal residue" evidence="2">
    <location>
        <position position="1"/>
    </location>
</feature>
<dbReference type="Gene3D" id="3.10.100.10">
    <property type="entry name" value="Mannose-Binding Protein A, subunit A"/>
    <property type="match status" value="1"/>
</dbReference>
<dbReference type="InterPro" id="IPR016187">
    <property type="entry name" value="CTDL_fold"/>
</dbReference>
<sequence length="143" mass="16273">TTAHFGSPTYLPFSAKRAWHDAQSTCELMGGHLVTISTQEEYNFVLGLRVDPLSDTWVGANDIPIEGNFTWITGEEWTYNKFTNADAWAGSERDTDCLLIRKDQFVSPRFSNKFDDAYCSRLAQRRACVVLGAMESKHFFETF</sequence>
<dbReference type="SMART" id="SM00034">
    <property type="entry name" value="CLECT"/>
    <property type="match status" value="1"/>
</dbReference>
<dbReference type="CDD" id="cd00037">
    <property type="entry name" value="CLECT"/>
    <property type="match status" value="1"/>
</dbReference>
<dbReference type="Pfam" id="PF00059">
    <property type="entry name" value="Lectin_C"/>
    <property type="match status" value="1"/>
</dbReference>
<evidence type="ECO:0000259" key="1">
    <source>
        <dbReference type="PROSITE" id="PS50041"/>
    </source>
</evidence>
<dbReference type="SUPFAM" id="SSF56436">
    <property type="entry name" value="C-type lectin-like"/>
    <property type="match status" value="1"/>
</dbReference>
<reference evidence="2" key="1">
    <citation type="submission" date="2022-11" db="EMBL/GenBank/DDBJ databases">
        <title>Centuries of genome instability and evolution in soft-shell clam transmissible cancer (bioRxiv).</title>
        <authorList>
            <person name="Hart S.F.M."/>
            <person name="Yonemitsu M.A."/>
            <person name="Giersch R.M."/>
            <person name="Beal B.F."/>
            <person name="Arriagada G."/>
            <person name="Davis B.W."/>
            <person name="Ostrander E.A."/>
            <person name="Goff S.P."/>
            <person name="Metzger M.J."/>
        </authorList>
    </citation>
    <scope>NUCLEOTIDE SEQUENCE</scope>
    <source>
        <strain evidence="2">MELC-2E11</strain>
        <tissue evidence="2">Siphon/mantle</tissue>
    </source>
</reference>
<dbReference type="EMBL" id="CP111021">
    <property type="protein sequence ID" value="WAR16595.1"/>
    <property type="molecule type" value="Genomic_DNA"/>
</dbReference>
<name>A0ABY7F380_MYAAR</name>
<dbReference type="PROSITE" id="PS50041">
    <property type="entry name" value="C_TYPE_LECTIN_2"/>
    <property type="match status" value="1"/>
</dbReference>
<dbReference type="Proteomes" id="UP001164746">
    <property type="component" value="Chromosome 10"/>
</dbReference>
<protein>
    <submittedName>
        <fullName evidence="2">PGCB-like protein</fullName>
    </submittedName>
</protein>
<organism evidence="2 3">
    <name type="scientific">Mya arenaria</name>
    <name type="common">Soft-shell clam</name>
    <dbReference type="NCBI Taxonomy" id="6604"/>
    <lineage>
        <taxon>Eukaryota</taxon>
        <taxon>Metazoa</taxon>
        <taxon>Spiralia</taxon>
        <taxon>Lophotrochozoa</taxon>
        <taxon>Mollusca</taxon>
        <taxon>Bivalvia</taxon>
        <taxon>Autobranchia</taxon>
        <taxon>Heteroconchia</taxon>
        <taxon>Euheterodonta</taxon>
        <taxon>Imparidentia</taxon>
        <taxon>Neoheterodontei</taxon>
        <taxon>Myida</taxon>
        <taxon>Myoidea</taxon>
        <taxon>Myidae</taxon>
        <taxon>Mya</taxon>
    </lineage>
</organism>
<proteinExistence type="predicted"/>
<accession>A0ABY7F380</accession>
<evidence type="ECO:0000313" key="3">
    <source>
        <dbReference type="Proteomes" id="UP001164746"/>
    </source>
</evidence>
<dbReference type="InterPro" id="IPR016186">
    <property type="entry name" value="C-type_lectin-like/link_sf"/>
</dbReference>
<dbReference type="InterPro" id="IPR050828">
    <property type="entry name" value="C-type_lectin/matrix_domain"/>
</dbReference>
<gene>
    <name evidence="2" type="ORF">MAR_031189</name>
</gene>
<dbReference type="InterPro" id="IPR001304">
    <property type="entry name" value="C-type_lectin-like"/>
</dbReference>
<dbReference type="PANTHER" id="PTHR45710:SF26">
    <property type="entry name" value="RH26557P"/>
    <property type="match status" value="1"/>
</dbReference>
<dbReference type="PANTHER" id="PTHR45710">
    <property type="entry name" value="C-TYPE LECTIN DOMAIN-CONTAINING PROTEIN 180"/>
    <property type="match status" value="1"/>
</dbReference>
<evidence type="ECO:0000313" key="2">
    <source>
        <dbReference type="EMBL" id="WAR16595.1"/>
    </source>
</evidence>
<feature type="domain" description="C-type lectin" evidence="1">
    <location>
        <begin position="5"/>
        <end position="121"/>
    </location>
</feature>
<keyword evidence="3" id="KW-1185">Reference proteome</keyword>